<feature type="compositionally biased region" description="Low complexity" evidence="1">
    <location>
        <begin position="76"/>
        <end position="92"/>
    </location>
</feature>
<dbReference type="EMBL" id="UYRU01076374">
    <property type="protein sequence ID" value="VDN26851.1"/>
    <property type="molecule type" value="Genomic_DNA"/>
</dbReference>
<name>A0A3P7N6L5_DIBLA</name>
<protein>
    <submittedName>
        <fullName evidence="2">Uncharacterized protein</fullName>
    </submittedName>
</protein>
<keyword evidence="3" id="KW-1185">Reference proteome</keyword>
<gene>
    <name evidence="2" type="ORF">DILT_LOCUS14894</name>
</gene>
<reference evidence="2 3" key="1">
    <citation type="submission" date="2018-11" db="EMBL/GenBank/DDBJ databases">
        <authorList>
            <consortium name="Pathogen Informatics"/>
        </authorList>
    </citation>
    <scope>NUCLEOTIDE SEQUENCE [LARGE SCALE GENOMIC DNA]</scope>
</reference>
<proteinExistence type="predicted"/>
<organism evidence="2 3">
    <name type="scientific">Dibothriocephalus latus</name>
    <name type="common">Fish tapeworm</name>
    <name type="synonym">Diphyllobothrium latum</name>
    <dbReference type="NCBI Taxonomy" id="60516"/>
    <lineage>
        <taxon>Eukaryota</taxon>
        <taxon>Metazoa</taxon>
        <taxon>Spiralia</taxon>
        <taxon>Lophotrochozoa</taxon>
        <taxon>Platyhelminthes</taxon>
        <taxon>Cestoda</taxon>
        <taxon>Eucestoda</taxon>
        <taxon>Diphyllobothriidea</taxon>
        <taxon>Diphyllobothriidae</taxon>
        <taxon>Dibothriocephalus</taxon>
    </lineage>
</organism>
<dbReference type="AlphaFoldDB" id="A0A3P7N6L5"/>
<feature type="non-terminal residue" evidence="2">
    <location>
        <position position="112"/>
    </location>
</feature>
<evidence type="ECO:0000256" key="1">
    <source>
        <dbReference type="SAM" id="MobiDB-lite"/>
    </source>
</evidence>
<sequence length="112" mass="11667">MRIRITNFPFAYSQATEFISCSDSDDAFLETDGAALEFAEAVDALVQMNTDASFMITTVDAGDSPANQAPNPPSPTSASAAAAANDSQLPLASGAAGEEDEEEEEEAVTLED</sequence>
<feature type="region of interest" description="Disordered" evidence="1">
    <location>
        <begin position="59"/>
        <end position="112"/>
    </location>
</feature>
<accession>A0A3P7N6L5</accession>
<evidence type="ECO:0000313" key="3">
    <source>
        <dbReference type="Proteomes" id="UP000281553"/>
    </source>
</evidence>
<dbReference type="Proteomes" id="UP000281553">
    <property type="component" value="Unassembled WGS sequence"/>
</dbReference>
<evidence type="ECO:0000313" key="2">
    <source>
        <dbReference type="EMBL" id="VDN26851.1"/>
    </source>
</evidence>
<feature type="compositionally biased region" description="Acidic residues" evidence="1">
    <location>
        <begin position="97"/>
        <end position="112"/>
    </location>
</feature>